<dbReference type="RefSeq" id="WP_231045038.1">
    <property type="nucleotide sequence ID" value="NZ_CP106881.1"/>
</dbReference>
<keyword evidence="2" id="KW-1185">Reference proteome</keyword>
<dbReference type="Proteomes" id="UP001162800">
    <property type="component" value="Chromosome"/>
</dbReference>
<organism evidence="1 2">
    <name type="scientific">Comamonas endophytica</name>
    <dbReference type="NCBI Taxonomy" id="2949090"/>
    <lineage>
        <taxon>Bacteria</taxon>
        <taxon>Pseudomonadati</taxon>
        <taxon>Pseudomonadota</taxon>
        <taxon>Betaproteobacteria</taxon>
        <taxon>Burkholderiales</taxon>
        <taxon>Comamonadaceae</taxon>
        <taxon>Comamonas</taxon>
    </lineage>
</organism>
<sequence>MRIPMEVVVHGIKESLGTFEGKAFSSTTFHCEVDLKENGAGRSMGRVTRPFKIGDAKEFDKWAKLDGQFPIIANAVFEMEATREDGTKLSLIEIAPKARAPKAA</sequence>
<proteinExistence type="predicted"/>
<evidence type="ECO:0000313" key="1">
    <source>
        <dbReference type="EMBL" id="UYG51143.1"/>
    </source>
</evidence>
<dbReference type="EMBL" id="CP106881">
    <property type="protein sequence ID" value="UYG51143.1"/>
    <property type="molecule type" value="Genomic_DNA"/>
</dbReference>
<evidence type="ECO:0000313" key="2">
    <source>
        <dbReference type="Proteomes" id="UP001162800"/>
    </source>
</evidence>
<gene>
    <name evidence="1" type="ORF">M9799_13755</name>
</gene>
<accession>A0ABY6G8C5</accession>
<protein>
    <submittedName>
        <fullName evidence="1">Uncharacterized protein</fullName>
    </submittedName>
</protein>
<name>A0ABY6G8C5_9BURK</name>
<reference evidence="1" key="1">
    <citation type="submission" date="2022-09" db="EMBL/GenBank/DDBJ databases">
        <title>The complete genome of Acidovorax sp. 5MLIR.</title>
        <authorList>
            <person name="Liu L."/>
            <person name="Yue J."/>
            <person name="Yang F."/>
            <person name="Yuan J."/>
            <person name="Li L."/>
        </authorList>
    </citation>
    <scope>NUCLEOTIDE SEQUENCE</scope>
    <source>
        <strain evidence="1">5MLIR</strain>
    </source>
</reference>